<comment type="caution">
    <text evidence="2">The sequence shown here is derived from an EMBL/GenBank/DDBJ whole genome shotgun (WGS) entry which is preliminary data.</text>
</comment>
<dbReference type="Proteomes" id="UP000252289">
    <property type="component" value="Unassembled WGS sequence"/>
</dbReference>
<keyword evidence="2" id="KW-0413">Isomerase</keyword>
<dbReference type="GO" id="GO:0003755">
    <property type="term" value="F:peptidyl-prolyl cis-trans isomerase activity"/>
    <property type="evidence" value="ECO:0007669"/>
    <property type="project" value="InterPro"/>
</dbReference>
<organism evidence="2 3">
    <name type="scientific">PS1 clade bacterium</name>
    <dbReference type="NCBI Taxonomy" id="2175152"/>
    <lineage>
        <taxon>Bacteria</taxon>
        <taxon>Pseudomonadati</taxon>
        <taxon>Pseudomonadota</taxon>
        <taxon>Alphaproteobacteria</taxon>
        <taxon>PS1 clade</taxon>
    </lineage>
</organism>
<proteinExistence type="predicted"/>
<dbReference type="InterPro" id="IPR000297">
    <property type="entry name" value="PPIase_PpiC"/>
</dbReference>
<name>A0A368EKA2_9PROT</name>
<evidence type="ECO:0000259" key="1">
    <source>
        <dbReference type="Pfam" id="PF13145"/>
    </source>
</evidence>
<reference evidence="2 3" key="1">
    <citation type="journal article" date="2018" name="Microbiome">
        <title>Fine metagenomic profile of the Mediterranean stratified and mixed water columns revealed by assembly and recruitment.</title>
        <authorList>
            <person name="Haro-Moreno J.M."/>
            <person name="Lopez-Perez M."/>
            <person name="De La Torre J.R."/>
            <person name="Picazo A."/>
            <person name="Camacho A."/>
            <person name="Rodriguez-Valera F."/>
        </authorList>
    </citation>
    <scope>NUCLEOTIDE SEQUENCE [LARGE SCALE GENOMIC DNA]</scope>
    <source>
        <strain evidence="2">MED-G50</strain>
    </source>
</reference>
<protein>
    <submittedName>
        <fullName evidence="2">Peptidyl-prolyl cis-trans isomerase</fullName>
    </submittedName>
</protein>
<accession>A0A368EKA2</accession>
<dbReference type="Pfam" id="PF13145">
    <property type="entry name" value="Rotamase_2"/>
    <property type="match status" value="1"/>
</dbReference>
<evidence type="ECO:0000313" key="2">
    <source>
        <dbReference type="EMBL" id="RCL85045.1"/>
    </source>
</evidence>
<dbReference type="AlphaFoldDB" id="A0A368EKA2"/>
<evidence type="ECO:0000313" key="3">
    <source>
        <dbReference type="Proteomes" id="UP000252289"/>
    </source>
</evidence>
<sequence length="279" mass="32617">MKRIMAMLLKEPLFIFVLFSILLFCIFLSQKAVPDNVIIVSEERLKEFYQYSRQSFGLAAISNKLQVMSTEERNELTEEFIRAEVLVREARRMGLDEGDFIIRQRLIQKLEFLSDTQANIPEKAEALLVDWFEKNKDNYRQPSEISFTHIYFIHEGREKAQEVLAALISQDPMAITEQGNRFLYHKSYQRKSQEEITAHFGENFASSVFDLPFSSEWQGPLASRHGYHLVRITDKSEAQIPELMDVRQKVLFDLKLSLSLASRNEYADTLRDKYTIISK</sequence>
<feature type="domain" description="PpiC" evidence="1">
    <location>
        <begin position="128"/>
        <end position="248"/>
    </location>
</feature>
<dbReference type="EMBL" id="QOQK01000005">
    <property type="protein sequence ID" value="RCL85045.1"/>
    <property type="molecule type" value="Genomic_DNA"/>
</dbReference>
<gene>
    <name evidence="2" type="ORF">DBW64_02020</name>
</gene>